<accession>A0AA38M4N0</accession>
<keyword evidence="2" id="KW-0808">Transferase</keyword>
<dbReference type="InterPro" id="IPR000863">
    <property type="entry name" value="Sulfotransferase_dom"/>
</dbReference>
<dbReference type="InterPro" id="IPR027417">
    <property type="entry name" value="P-loop_NTPase"/>
</dbReference>
<protein>
    <recommendedName>
        <fullName evidence="3">Sulfotransferase domain-containing protein</fullName>
    </recommendedName>
</protein>
<proteinExistence type="inferred from homology"/>
<dbReference type="Pfam" id="PF00685">
    <property type="entry name" value="Sulfotransfer_1"/>
    <property type="match status" value="1"/>
</dbReference>
<comment type="similarity">
    <text evidence="1">Belongs to the sulfotransferase 1 family.</text>
</comment>
<dbReference type="PANTHER" id="PTHR11783">
    <property type="entry name" value="SULFOTRANSFERASE SULT"/>
    <property type="match status" value="1"/>
</dbReference>
<sequence>MTSYTVRPLSPEDAERVDKAFGVKGAMLEFNPGKCLLPPYHVKFAQQIIDAPIREDDIWLISFPRTGSTWCQEMIWLIGNDLDFDGARSTIQQIRAPLIEMSTVLIEIDSLGKELLENSVELINNLPSPRYIKSHLPLSLLPTELDKVKPKIIYTCRNPKDMCVSYYHHCKMFHRLQLTFEEFSDHLMRGLTPLGPVFSHYLSFWNKRHETNILFLKYEDMKRDLRGTLKKIADFMEKSLSEEDIDKLCEFLSFQNMRENKGCNFEGVLEQKHGKDFFKRVGDHFIRKGQVGDWKNYMSPELSKRFDDWIEENTKGTGLTFD</sequence>
<evidence type="ECO:0000313" key="5">
    <source>
        <dbReference type="Proteomes" id="UP001168821"/>
    </source>
</evidence>
<evidence type="ECO:0000256" key="1">
    <source>
        <dbReference type="ARBA" id="ARBA00005771"/>
    </source>
</evidence>
<comment type="caution">
    <text evidence="4">The sequence shown here is derived from an EMBL/GenBank/DDBJ whole genome shotgun (WGS) entry which is preliminary data.</text>
</comment>
<dbReference type="GO" id="GO:0008146">
    <property type="term" value="F:sulfotransferase activity"/>
    <property type="evidence" value="ECO:0007669"/>
    <property type="project" value="InterPro"/>
</dbReference>
<reference evidence="4" key="1">
    <citation type="journal article" date="2023" name="G3 (Bethesda)">
        <title>Whole genome assemblies of Zophobas morio and Tenebrio molitor.</title>
        <authorList>
            <person name="Kaur S."/>
            <person name="Stinson S.A."/>
            <person name="diCenzo G.C."/>
        </authorList>
    </citation>
    <scope>NUCLEOTIDE SEQUENCE</scope>
    <source>
        <strain evidence="4">QUZm001</strain>
    </source>
</reference>
<evidence type="ECO:0000313" key="4">
    <source>
        <dbReference type="EMBL" id="KAJ3643985.1"/>
    </source>
</evidence>
<dbReference type="Proteomes" id="UP001168821">
    <property type="component" value="Unassembled WGS sequence"/>
</dbReference>
<name>A0AA38M4N0_9CUCU</name>
<evidence type="ECO:0000256" key="2">
    <source>
        <dbReference type="ARBA" id="ARBA00022679"/>
    </source>
</evidence>
<dbReference type="Gene3D" id="3.40.50.300">
    <property type="entry name" value="P-loop containing nucleotide triphosphate hydrolases"/>
    <property type="match status" value="1"/>
</dbReference>
<organism evidence="4 5">
    <name type="scientific">Zophobas morio</name>
    <dbReference type="NCBI Taxonomy" id="2755281"/>
    <lineage>
        <taxon>Eukaryota</taxon>
        <taxon>Metazoa</taxon>
        <taxon>Ecdysozoa</taxon>
        <taxon>Arthropoda</taxon>
        <taxon>Hexapoda</taxon>
        <taxon>Insecta</taxon>
        <taxon>Pterygota</taxon>
        <taxon>Neoptera</taxon>
        <taxon>Endopterygota</taxon>
        <taxon>Coleoptera</taxon>
        <taxon>Polyphaga</taxon>
        <taxon>Cucujiformia</taxon>
        <taxon>Tenebrionidae</taxon>
        <taxon>Zophobas</taxon>
    </lineage>
</organism>
<dbReference type="AlphaFoldDB" id="A0AA38M4N0"/>
<feature type="domain" description="Sulfotransferase" evidence="3">
    <location>
        <begin position="56"/>
        <end position="318"/>
    </location>
</feature>
<gene>
    <name evidence="4" type="ORF">Zmor_026664</name>
</gene>
<dbReference type="SUPFAM" id="SSF52540">
    <property type="entry name" value="P-loop containing nucleoside triphosphate hydrolases"/>
    <property type="match status" value="1"/>
</dbReference>
<evidence type="ECO:0000259" key="3">
    <source>
        <dbReference type="Pfam" id="PF00685"/>
    </source>
</evidence>
<keyword evidence="5" id="KW-1185">Reference proteome</keyword>
<dbReference type="EMBL" id="JALNTZ010000008">
    <property type="protein sequence ID" value="KAJ3643985.1"/>
    <property type="molecule type" value="Genomic_DNA"/>
</dbReference>